<organism evidence="2 3">
    <name type="scientific">Limimonas halophila</name>
    <dbReference type="NCBI Taxonomy" id="1082479"/>
    <lineage>
        <taxon>Bacteria</taxon>
        <taxon>Pseudomonadati</taxon>
        <taxon>Pseudomonadota</taxon>
        <taxon>Alphaproteobacteria</taxon>
        <taxon>Rhodospirillales</taxon>
        <taxon>Rhodovibrionaceae</taxon>
        <taxon>Limimonas</taxon>
    </lineage>
</organism>
<dbReference type="Proteomes" id="UP000199415">
    <property type="component" value="Unassembled WGS sequence"/>
</dbReference>
<sequence length="92" mass="10287">MRKRRNRFRAVLAATGALLVVVGVPLFISPIPLGALVVGVGLALLWRTSGRARLVRRVLRRRRPVLAERLDRLLGAAPRRNRHKPDDGQVEP</sequence>
<keyword evidence="1" id="KW-1133">Transmembrane helix</keyword>
<protein>
    <recommendedName>
        <fullName evidence="4">Transmembrane protein (PGPGW)</fullName>
    </recommendedName>
</protein>
<keyword evidence="3" id="KW-1185">Reference proteome</keyword>
<evidence type="ECO:0000313" key="2">
    <source>
        <dbReference type="EMBL" id="SDG34105.1"/>
    </source>
</evidence>
<reference evidence="2 3" key="1">
    <citation type="submission" date="2016-10" db="EMBL/GenBank/DDBJ databases">
        <authorList>
            <person name="de Groot N.N."/>
        </authorList>
    </citation>
    <scope>NUCLEOTIDE SEQUENCE [LARGE SCALE GENOMIC DNA]</scope>
    <source>
        <strain evidence="2 3">DSM 25584</strain>
    </source>
</reference>
<keyword evidence="1" id="KW-0812">Transmembrane</keyword>
<feature type="transmembrane region" description="Helical" evidence="1">
    <location>
        <begin position="33"/>
        <end position="54"/>
    </location>
</feature>
<evidence type="ECO:0000313" key="3">
    <source>
        <dbReference type="Proteomes" id="UP000199415"/>
    </source>
</evidence>
<accession>A0A1G7TFV0</accession>
<evidence type="ECO:0008006" key="4">
    <source>
        <dbReference type="Google" id="ProtNLM"/>
    </source>
</evidence>
<name>A0A1G7TFV0_9PROT</name>
<dbReference type="EMBL" id="FNCE01000009">
    <property type="protein sequence ID" value="SDG34105.1"/>
    <property type="molecule type" value="Genomic_DNA"/>
</dbReference>
<dbReference type="RefSeq" id="WP_090020968.1">
    <property type="nucleotide sequence ID" value="NZ_FNCE01000009.1"/>
</dbReference>
<dbReference type="AlphaFoldDB" id="A0A1G7TFV0"/>
<evidence type="ECO:0000256" key="1">
    <source>
        <dbReference type="SAM" id="Phobius"/>
    </source>
</evidence>
<proteinExistence type="predicted"/>
<gene>
    <name evidence="2" type="ORF">SAMN05216241_10968</name>
</gene>
<dbReference type="STRING" id="1082479.SAMN05216241_10968"/>
<keyword evidence="1" id="KW-0472">Membrane</keyword>